<feature type="transmembrane region" description="Helical" evidence="1">
    <location>
        <begin position="7"/>
        <end position="27"/>
    </location>
</feature>
<dbReference type="Pfam" id="PF12725">
    <property type="entry name" value="DUF3810"/>
    <property type="match status" value="1"/>
</dbReference>
<evidence type="ECO:0000313" key="2">
    <source>
        <dbReference type="EMBL" id="QYJ67425.1"/>
    </source>
</evidence>
<dbReference type="RefSeq" id="WP_220639770.1">
    <property type="nucleotide sequence ID" value="NZ_CP080429.1"/>
</dbReference>
<feature type="transmembrane region" description="Helical" evidence="1">
    <location>
        <begin position="47"/>
        <end position="72"/>
    </location>
</feature>
<organism evidence="2 3">
    <name type="scientific">Flavobacterium litorale</name>
    <dbReference type="NCBI Taxonomy" id="2856519"/>
    <lineage>
        <taxon>Bacteria</taxon>
        <taxon>Pseudomonadati</taxon>
        <taxon>Bacteroidota</taxon>
        <taxon>Flavobacteriia</taxon>
        <taxon>Flavobacteriales</taxon>
        <taxon>Flavobacteriaceae</taxon>
        <taxon>Flavobacterium</taxon>
    </lineage>
</organism>
<gene>
    <name evidence="2" type="ORF">K1I41_07605</name>
</gene>
<keyword evidence="3" id="KW-1185">Reference proteome</keyword>
<evidence type="ECO:0000256" key="1">
    <source>
        <dbReference type="SAM" id="Phobius"/>
    </source>
</evidence>
<evidence type="ECO:0000313" key="3">
    <source>
        <dbReference type="Proteomes" id="UP000825381"/>
    </source>
</evidence>
<name>A0ABX8V3K3_9FLAO</name>
<reference evidence="2 3" key="1">
    <citation type="submission" date="2021-07" db="EMBL/GenBank/DDBJ databases">
        <title>Flavobacterium WSW3-B6 sp.nov, isolated from seaweed.</title>
        <authorList>
            <person name="Muhammad N."/>
            <person name="Ho H."/>
            <person name="Lee Y.-J."/>
            <person name="Nguyen T."/>
            <person name="Ho J."/>
            <person name="Kim S.-G."/>
        </authorList>
    </citation>
    <scope>NUCLEOTIDE SEQUENCE [LARGE SCALE GENOMIC DNA]</scope>
    <source>
        <strain evidence="2 3">WSW3-B6</strain>
    </source>
</reference>
<accession>A0ABX8V3K3</accession>
<protein>
    <submittedName>
        <fullName evidence="2">DUF3810 domain-containing protein</fullName>
    </submittedName>
</protein>
<proteinExistence type="predicted"/>
<sequence>MKKKKILTLFFVLQIIIVNLLSLFPNFVEKHYSNGLYPYIAATSRSIFGIFNFSVGDVIYGIVIILLLRWFWRKRKTWRRQWKINLLTIGSALSVFYFLFYFLWAVNYHRVPLNEKMGIEKKYTPEELIAFTKRLISKTNALHLQITHNDSIKVTNPYSVDEIYALAPNGYDSIAAQFPYFEFKRESLKSSLISTPLSYMGFGGYLNPFTNEAQVNYNLPLYNLPTTTCHEMSHQLGYASESEANFIGYMTSITNDDVYFQYSGYSFALKYCLRNIKDIDEATMENLLPLINKGILLNYEESDQFRDKYESFIETIFKYFYDNYLKLNHQKDGLKTYSKFVGLLVNYYADKDL</sequence>
<keyword evidence="1" id="KW-0472">Membrane</keyword>
<keyword evidence="1" id="KW-0812">Transmembrane</keyword>
<dbReference type="EMBL" id="CP080429">
    <property type="protein sequence ID" value="QYJ67425.1"/>
    <property type="molecule type" value="Genomic_DNA"/>
</dbReference>
<keyword evidence="1" id="KW-1133">Transmembrane helix</keyword>
<dbReference type="Proteomes" id="UP000825381">
    <property type="component" value="Chromosome"/>
</dbReference>
<feature type="transmembrane region" description="Helical" evidence="1">
    <location>
        <begin position="84"/>
        <end position="104"/>
    </location>
</feature>
<dbReference type="InterPro" id="IPR024294">
    <property type="entry name" value="DUF3810"/>
</dbReference>